<dbReference type="PANTHER" id="PTHR30346:SF0">
    <property type="entry name" value="HCA OPERON TRANSCRIPTIONAL ACTIVATOR HCAR"/>
    <property type="match status" value="1"/>
</dbReference>
<sequence length="294" mass="32397">MDVTIHHLRCFLAVARELHFGRAAAELHLSPSSLSEQIRTLERRVSRPLFQRTSRAVELTEYGAELMPLAARAVEATDEVLLWAHGEIAAPVIRVGLMVSNPEFSRIMAAAAARIPNVRWRIRQLGFVDCYNALEAGTVDCAFAAEISPASHPQLESRALWDEGCVLVTSERHRLADRQSVCLADLADETFVSVEDEEVSARWFSAVNVDGPPPRLLSLARSFEEILELCAAGVGVNIAGESARETYARSGLRFIPIVDAPRATTYLYLRAGRRPTPLERFVQVCLDVASGAPH</sequence>
<dbReference type="RefSeq" id="WP_123199407.1">
    <property type="nucleotide sequence ID" value="NZ_RJMB01000001.1"/>
</dbReference>
<dbReference type="CDD" id="cd08414">
    <property type="entry name" value="PBP2_LTTR_aromatics_like"/>
    <property type="match status" value="1"/>
</dbReference>
<dbReference type="EMBL" id="RJMB01000001">
    <property type="protein sequence ID" value="RNL87542.1"/>
    <property type="molecule type" value="Genomic_DNA"/>
</dbReference>
<dbReference type="GO" id="GO:0032993">
    <property type="term" value="C:protein-DNA complex"/>
    <property type="evidence" value="ECO:0007669"/>
    <property type="project" value="TreeGrafter"/>
</dbReference>
<dbReference type="PROSITE" id="PS50931">
    <property type="entry name" value="HTH_LYSR"/>
    <property type="match status" value="1"/>
</dbReference>
<dbReference type="AlphaFoldDB" id="A0A3N0EID6"/>
<name>A0A3N0EID6_9ACTN</name>
<dbReference type="GO" id="GO:0003700">
    <property type="term" value="F:DNA-binding transcription factor activity"/>
    <property type="evidence" value="ECO:0007669"/>
    <property type="project" value="InterPro"/>
</dbReference>
<dbReference type="Pfam" id="PF03466">
    <property type="entry name" value="LysR_substrate"/>
    <property type="match status" value="1"/>
</dbReference>
<organism evidence="6 7">
    <name type="scientific">Halostreptopolyspora alba</name>
    <dbReference type="NCBI Taxonomy" id="2487137"/>
    <lineage>
        <taxon>Bacteria</taxon>
        <taxon>Bacillati</taxon>
        <taxon>Actinomycetota</taxon>
        <taxon>Actinomycetes</taxon>
        <taxon>Streptosporangiales</taxon>
        <taxon>Nocardiopsidaceae</taxon>
        <taxon>Halostreptopolyspora</taxon>
    </lineage>
</organism>
<evidence type="ECO:0000256" key="1">
    <source>
        <dbReference type="ARBA" id="ARBA00009437"/>
    </source>
</evidence>
<feature type="domain" description="HTH lysR-type" evidence="5">
    <location>
        <begin position="3"/>
        <end position="60"/>
    </location>
</feature>
<keyword evidence="3" id="KW-0238">DNA-binding</keyword>
<dbReference type="Gene3D" id="1.10.10.10">
    <property type="entry name" value="Winged helix-like DNA-binding domain superfamily/Winged helix DNA-binding domain"/>
    <property type="match status" value="1"/>
</dbReference>
<dbReference type="SUPFAM" id="SSF53850">
    <property type="entry name" value="Periplasmic binding protein-like II"/>
    <property type="match status" value="1"/>
</dbReference>
<dbReference type="InterPro" id="IPR036388">
    <property type="entry name" value="WH-like_DNA-bd_sf"/>
</dbReference>
<keyword evidence="2" id="KW-0805">Transcription regulation</keyword>
<keyword evidence="7" id="KW-1185">Reference proteome</keyword>
<evidence type="ECO:0000256" key="3">
    <source>
        <dbReference type="ARBA" id="ARBA00023125"/>
    </source>
</evidence>
<dbReference type="PANTHER" id="PTHR30346">
    <property type="entry name" value="TRANSCRIPTIONAL DUAL REGULATOR HCAR-RELATED"/>
    <property type="match status" value="1"/>
</dbReference>
<dbReference type="InterPro" id="IPR005119">
    <property type="entry name" value="LysR_subst-bd"/>
</dbReference>
<dbReference type="Gene3D" id="3.40.190.10">
    <property type="entry name" value="Periplasmic binding protein-like II"/>
    <property type="match status" value="2"/>
</dbReference>
<evidence type="ECO:0000313" key="7">
    <source>
        <dbReference type="Proteomes" id="UP000269198"/>
    </source>
</evidence>
<dbReference type="OrthoDB" id="4140098at2"/>
<gene>
    <name evidence="6" type="ORF">EFW17_01650</name>
</gene>
<dbReference type="FunFam" id="1.10.10.10:FF:000001">
    <property type="entry name" value="LysR family transcriptional regulator"/>
    <property type="match status" value="1"/>
</dbReference>
<dbReference type="SUPFAM" id="SSF46785">
    <property type="entry name" value="Winged helix' DNA-binding domain"/>
    <property type="match status" value="1"/>
</dbReference>
<reference evidence="6 7" key="1">
    <citation type="submission" date="2018-11" db="EMBL/GenBank/DDBJ databases">
        <title>The genome draft of YIM 96095.</title>
        <authorList>
            <person name="Tang S.-K."/>
            <person name="Chunyu W.-X."/>
            <person name="Feng Y.-Z."/>
        </authorList>
    </citation>
    <scope>NUCLEOTIDE SEQUENCE [LARGE SCALE GENOMIC DNA]</scope>
    <source>
        <strain evidence="6 7">YIM 96095</strain>
    </source>
</reference>
<protein>
    <submittedName>
        <fullName evidence="6">LysR family transcriptional regulator</fullName>
    </submittedName>
</protein>
<dbReference type="Pfam" id="PF00126">
    <property type="entry name" value="HTH_1"/>
    <property type="match status" value="1"/>
</dbReference>
<evidence type="ECO:0000259" key="5">
    <source>
        <dbReference type="PROSITE" id="PS50931"/>
    </source>
</evidence>
<accession>A0A3N0EID6</accession>
<comment type="caution">
    <text evidence="6">The sequence shown here is derived from an EMBL/GenBank/DDBJ whole genome shotgun (WGS) entry which is preliminary data.</text>
</comment>
<evidence type="ECO:0000313" key="6">
    <source>
        <dbReference type="EMBL" id="RNL87542.1"/>
    </source>
</evidence>
<evidence type="ECO:0000256" key="4">
    <source>
        <dbReference type="ARBA" id="ARBA00023163"/>
    </source>
</evidence>
<dbReference type="InterPro" id="IPR036390">
    <property type="entry name" value="WH_DNA-bd_sf"/>
</dbReference>
<dbReference type="GO" id="GO:0003677">
    <property type="term" value="F:DNA binding"/>
    <property type="evidence" value="ECO:0007669"/>
    <property type="project" value="UniProtKB-KW"/>
</dbReference>
<dbReference type="InterPro" id="IPR000847">
    <property type="entry name" value="LysR_HTH_N"/>
</dbReference>
<keyword evidence="4" id="KW-0804">Transcription</keyword>
<evidence type="ECO:0000256" key="2">
    <source>
        <dbReference type="ARBA" id="ARBA00023015"/>
    </source>
</evidence>
<proteinExistence type="inferred from homology"/>
<comment type="similarity">
    <text evidence="1">Belongs to the LysR transcriptional regulatory family.</text>
</comment>
<dbReference type="Proteomes" id="UP000269198">
    <property type="component" value="Unassembled WGS sequence"/>
</dbReference>